<dbReference type="GO" id="GO:0016705">
    <property type="term" value="F:oxidoreductase activity, acting on paired donors, with incorporation or reduction of molecular oxygen"/>
    <property type="evidence" value="ECO:0007669"/>
    <property type="project" value="InterPro"/>
</dbReference>
<evidence type="ECO:0000256" key="1">
    <source>
        <dbReference type="ARBA" id="ARBA00010617"/>
    </source>
</evidence>
<evidence type="ECO:0000256" key="2">
    <source>
        <dbReference type="ARBA" id="ARBA00022723"/>
    </source>
</evidence>
<dbReference type="PANTHER" id="PTHR24286">
    <property type="entry name" value="CYTOCHROME P450 26"/>
    <property type="match status" value="1"/>
</dbReference>
<name>A0AAN9PLX1_CLITE</name>
<keyword evidence="2" id="KW-0479">Metal-binding</keyword>
<gene>
    <name evidence="4" type="ORF">RJT34_12982</name>
</gene>
<dbReference type="Gene3D" id="1.10.630.10">
    <property type="entry name" value="Cytochrome P450"/>
    <property type="match status" value="1"/>
</dbReference>
<dbReference type="EMBL" id="JAYKXN010000003">
    <property type="protein sequence ID" value="KAK7302102.1"/>
    <property type="molecule type" value="Genomic_DNA"/>
</dbReference>
<dbReference type="GO" id="GO:0005506">
    <property type="term" value="F:iron ion binding"/>
    <property type="evidence" value="ECO:0007669"/>
    <property type="project" value="InterPro"/>
</dbReference>
<sequence length="280" mass="32103">MKNMDESCSVHKYFVLLTFTLCLAFLLSKCFSKSQTKNVPRGSLGYPIIGETFSFLKAQRQDKGSEWLEERVSKYGPVFKTSLMGSPTVFITGQAGNKFLFGSSDDVLSAKKPLTLQKIFGRQSLPELTGARYRLIKGEMVKFLKPECLQNYVKKMDEMVRETLVREFRENETIGVVAFMKKLSYDMACNILFDIKDSHTREALFEDFTIAFKAIHSLPINFPGTSFWRGQKARARIVDRILPIMNKRREELEKGVVSHTSDMLSCLLAIKDENHEYLMI</sequence>
<dbReference type="PANTHER" id="PTHR24286:SF256">
    <property type="entry name" value="CYTOCHROME P450 FAMILY PROTEIN"/>
    <property type="match status" value="1"/>
</dbReference>
<keyword evidence="5" id="KW-1185">Reference proteome</keyword>
<evidence type="ECO:0000256" key="3">
    <source>
        <dbReference type="ARBA" id="ARBA00023004"/>
    </source>
</evidence>
<evidence type="ECO:0000313" key="4">
    <source>
        <dbReference type="EMBL" id="KAK7302102.1"/>
    </source>
</evidence>
<dbReference type="GO" id="GO:0016125">
    <property type="term" value="P:sterol metabolic process"/>
    <property type="evidence" value="ECO:0007669"/>
    <property type="project" value="TreeGrafter"/>
</dbReference>
<dbReference type="SUPFAM" id="SSF48264">
    <property type="entry name" value="Cytochrome P450"/>
    <property type="match status" value="1"/>
</dbReference>
<reference evidence="4 5" key="1">
    <citation type="submission" date="2024-01" db="EMBL/GenBank/DDBJ databases">
        <title>The genomes of 5 underutilized Papilionoideae crops provide insights into root nodulation and disease resistance.</title>
        <authorList>
            <person name="Yuan L."/>
        </authorList>
    </citation>
    <scope>NUCLEOTIDE SEQUENCE [LARGE SCALE GENOMIC DNA]</scope>
    <source>
        <strain evidence="4">LY-2023</strain>
        <tissue evidence="4">Leaf</tissue>
    </source>
</reference>
<dbReference type="InterPro" id="IPR036396">
    <property type="entry name" value="Cyt_P450_sf"/>
</dbReference>
<comment type="similarity">
    <text evidence="1">Belongs to the cytochrome P450 family.</text>
</comment>
<dbReference type="GO" id="GO:0020037">
    <property type="term" value="F:heme binding"/>
    <property type="evidence" value="ECO:0007669"/>
    <property type="project" value="InterPro"/>
</dbReference>
<evidence type="ECO:0008006" key="6">
    <source>
        <dbReference type="Google" id="ProtNLM"/>
    </source>
</evidence>
<comment type="caution">
    <text evidence="4">The sequence shown here is derived from an EMBL/GenBank/DDBJ whole genome shotgun (WGS) entry which is preliminary data.</text>
</comment>
<organism evidence="4 5">
    <name type="scientific">Clitoria ternatea</name>
    <name type="common">Butterfly pea</name>
    <dbReference type="NCBI Taxonomy" id="43366"/>
    <lineage>
        <taxon>Eukaryota</taxon>
        <taxon>Viridiplantae</taxon>
        <taxon>Streptophyta</taxon>
        <taxon>Embryophyta</taxon>
        <taxon>Tracheophyta</taxon>
        <taxon>Spermatophyta</taxon>
        <taxon>Magnoliopsida</taxon>
        <taxon>eudicotyledons</taxon>
        <taxon>Gunneridae</taxon>
        <taxon>Pentapetalae</taxon>
        <taxon>rosids</taxon>
        <taxon>fabids</taxon>
        <taxon>Fabales</taxon>
        <taxon>Fabaceae</taxon>
        <taxon>Papilionoideae</taxon>
        <taxon>50 kb inversion clade</taxon>
        <taxon>NPAAA clade</taxon>
        <taxon>indigoferoid/millettioid clade</taxon>
        <taxon>Phaseoleae</taxon>
        <taxon>Clitoria</taxon>
    </lineage>
</organism>
<dbReference type="AlphaFoldDB" id="A0AAN9PLX1"/>
<accession>A0AAN9PLX1</accession>
<dbReference type="GO" id="GO:0004497">
    <property type="term" value="F:monooxygenase activity"/>
    <property type="evidence" value="ECO:0007669"/>
    <property type="project" value="InterPro"/>
</dbReference>
<evidence type="ECO:0000313" key="5">
    <source>
        <dbReference type="Proteomes" id="UP001359559"/>
    </source>
</evidence>
<protein>
    <recommendedName>
        <fullName evidence="6">Cytochrome P450</fullName>
    </recommendedName>
</protein>
<dbReference type="InterPro" id="IPR001128">
    <property type="entry name" value="Cyt_P450"/>
</dbReference>
<dbReference type="Pfam" id="PF00067">
    <property type="entry name" value="p450"/>
    <property type="match status" value="1"/>
</dbReference>
<dbReference type="Proteomes" id="UP001359559">
    <property type="component" value="Unassembled WGS sequence"/>
</dbReference>
<keyword evidence="3" id="KW-0408">Iron</keyword>
<proteinExistence type="inferred from homology"/>